<proteinExistence type="predicted"/>
<comment type="caution">
    <text evidence="1">The sequence shown here is derived from an EMBL/GenBank/DDBJ whole genome shotgun (WGS) entry which is preliminary data.</text>
</comment>
<evidence type="ECO:0000313" key="1">
    <source>
        <dbReference type="EMBL" id="GLS74662.1"/>
    </source>
</evidence>
<dbReference type="EMBL" id="BSPL01000059">
    <property type="protein sequence ID" value="GLS74662.1"/>
    <property type="molecule type" value="Genomic_DNA"/>
</dbReference>
<evidence type="ECO:0000313" key="2">
    <source>
        <dbReference type="Proteomes" id="UP001157440"/>
    </source>
</evidence>
<sequence>MPHRTVSWNRISRSLHDSRPAIPAGMLGARALVQLGARTRPLVVAGRYDRAAIMAAACKAASGIQERCGVSRAEAMSSALKATWQVAKAAHRAAAH</sequence>
<name>A0AA37TM04_9HYPH</name>
<dbReference type="Proteomes" id="UP001157440">
    <property type="component" value="Unassembled WGS sequence"/>
</dbReference>
<protein>
    <submittedName>
        <fullName evidence="1">Uncharacterized protein</fullName>
    </submittedName>
</protein>
<reference evidence="2" key="1">
    <citation type="journal article" date="2019" name="Int. J. Syst. Evol. Microbiol.">
        <title>The Global Catalogue of Microorganisms (GCM) 10K type strain sequencing project: providing services to taxonomists for standard genome sequencing and annotation.</title>
        <authorList>
            <consortium name="The Broad Institute Genomics Platform"/>
            <consortium name="The Broad Institute Genome Sequencing Center for Infectious Disease"/>
            <person name="Wu L."/>
            <person name="Ma J."/>
        </authorList>
    </citation>
    <scope>NUCLEOTIDE SEQUENCE [LARGE SCALE GENOMIC DNA]</scope>
    <source>
        <strain evidence="2">NBRC 103632</strain>
    </source>
</reference>
<accession>A0AA37TM04</accession>
<dbReference type="AlphaFoldDB" id="A0AA37TM04"/>
<organism evidence="1 2">
    <name type="scientific">Methylobacterium tardum</name>
    <dbReference type="NCBI Taxonomy" id="374432"/>
    <lineage>
        <taxon>Bacteria</taxon>
        <taxon>Pseudomonadati</taxon>
        <taxon>Pseudomonadota</taxon>
        <taxon>Alphaproteobacteria</taxon>
        <taxon>Hyphomicrobiales</taxon>
        <taxon>Methylobacteriaceae</taxon>
        <taxon>Methylobacterium</taxon>
    </lineage>
</organism>
<gene>
    <name evidence="1" type="ORF">GCM10007890_66800</name>
</gene>
<keyword evidence="2" id="KW-1185">Reference proteome</keyword>
<dbReference type="RefSeq" id="WP_238200117.1">
    <property type="nucleotide sequence ID" value="NZ_BPQZ01000061.1"/>
</dbReference>